<reference evidence="2" key="2">
    <citation type="journal article" date="2021" name="PeerJ">
        <title>Extensive microbial diversity within the chicken gut microbiome revealed by metagenomics and culture.</title>
        <authorList>
            <person name="Gilroy R."/>
            <person name="Ravi A."/>
            <person name="Getino M."/>
            <person name="Pursley I."/>
            <person name="Horton D.L."/>
            <person name="Alikhan N.F."/>
            <person name="Baker D."/>
            <person name="Gharbi K."/>
            <person name="Hall N."/>
            <person name="Watson M."/>
            <person name="Adriaenssens E.M."/>
            <person name="Foster-Nyarko E."/>
            <person name="Jarju S."/>
            <person name="Secka A."/>
            <person name="Antonio M."/>
            <person name="Oren A."/>
            <person name="Chaudhuri R.R."/>
            <person name="La Ragione R."/>
            <person name="Hildebrand F."/>
            <person name="Pallen M.J."/>
        </authorList>
    </citation>
    <scope>NUCLEOTIDE SEQUENCE</scope>
    <source>
        <strain evidence="2">G3-3990</strain>
    </source>
</reference>
<dbReference type="Proteomes" id="UP000823641">
    <property type="component" value="Unassembled WGS sequence"/>
</dbReference>
<reference evidence="2" key="1">
    <citation type="submission" date="2020-10" db="EMBL/GenBank/DDBJ databases">
        <authorList>
            <person name="Gilroy R."/>
        </authorList>
    </citation>
    <scope>NUCLEOTIDE SEQUENCE</scope>
    <source>
        <strain evidence="2">G3-3990</strain>
    </source>
</reference>
<proteinExistence type="predicted"/>
<dbReference type="EMBL" id="JADIMG010000004">
    <property type="protein sequence ID" value="MBO8458866.1"/>
    <property type="molecule type" value="Genomic_DNA"/>
</dbReference>
<evidence type="ECO:0000259" key="1">
    <source>
        <dbReference type="PROSITE" id="PS51782"/>
    </source>
</evidence>
<dbReference type="AlphaFoldDB" id="A0A9D9N398"/>
<dbReference type="SMART" id="SM00257">
    <property type="entry name" value="LysM"/>
    <property type="match status" value="1"/>
</dbReference>
<gene>
    <name evidence="2" type="ORF">IAA73_00810</name>
</gene>
<dbReference type="Pfam" id="PF01476">
    <property type="entry name" value="LysM"/>
    <property type="match status" value="1"/>
</dbReference>
<organism evidence="2 3">
    <name type="scientific">Candidatus Gallipaludibacter merdavium</name>
    <dbReference type="NCBI Taxonomy" id="2840839"/>
    <lineage>
        <taxon>Bacteria</taxon>
        <taxon>Pseudomonadati</taxon>
        <taxon>Bacteroidota</taxon>
        <taxon>Bacteroidia</taxon>
        <taxon>Bacteroidales</taxon>
        <taxon>Candidatus Gallipaludibacter</taxon>
    </lineage>
</organism>
<protein>
    <submittedName>
        <fullName evidence="2">LysM peptidoglycan-binding domain-containing protein</fullName>
    </submittedName>
</protein>
<dbReference type="SUPFAM" id="SSF54106">
    <property type="entry name" value="LysM domain"/>
    <property type="match status" value="1"/>
</dbReference>
<evidence type="ECO:0000313" key="3">
    <source>
        <dbReference type="Proteomes" id="UP000823641"/>
    </source>
</evidence>
<feature type="domain" description="LysM" evidence="1">
    <location>
        <begin position="226"/>
        <end position="269"/>
    </location>
</feature>
<dbReference type="InterPro" id="IPR036779">
    <property type="entry name" value="LysM_dom_sf"/>
</dbReference>
<accession>A0A9D9N398</accession>
<comment type="caution">
    <text evidence="2">The sequence shown here is derived from an EMBL/GenBank/DDBJ whole genome shotgun (WGS) entry which is preliminary data.</text>
</comment>
<dbReference type="Gene3D" id="3.10.350.10">
    <property type="entry name" value="LysM domain"/>
    <property type="match status" value="1"/>
</dbReference>
<dbReference type="CDD" id="cd00118">
    <property type="entry name" value="LysM"/>
    <property type="match status" value="1"/>
</dbReference>
<dbReference type="PROSITE" id="PS51782">
    <property type="entry name" value="LYSM"/>
    <property type="match status" value="1"/>
</dbReference>
<name>A0A9D9N398_9BACT</name>
<dbReference type="InterPro" id="IPR018392">
    <property type="entry name" value="LysM"/>
</dbReference>
<evidence type="ECO:0000313" key="2">
    <source>
        <dbReference type="EMBL" id="MBO8458866.1"/>
    </source>
</evidence>
<sequence>MPYDSLISHELELYGLPSNFRFIPLLLTECNERFSNEYAAGPWALSAAAAHYYGLLMTPGYDERHDLFSSTRAAAAYLADLYALNDCDAERTLRQFTKCATKRIYYNQDVSIVFLLNRMEVGFKNYLALTHDTLPSRTAINLRKTVKIGEFCRLLEIDSTALVANNPCIRPKSHLLYKDSRIYIPSSKNEVFNATADSLYAHAIDESKTSRIVLPTERPAPLPKYIVYRVKSGDTLGHIALRYGVGVSQIKRWNKLRSDMLQIGQRLKIYQ</sequence>